<dbReference type="Proteomes" id="UP000265520">
    <property type="component" value="Unassembled WGS sequence"/>
</dbReference>
<keyword evidence="3" id="KW-1185">Reference proteome</keyword>
<organism evidence="2 3">
    <name type="scientific">Trifolium medium</name>
    <dbReference type="NCBI Taxonomy" id="97028"/>
    <lineage>
        <taxon>Eukaryota</taxon>
        <taxon>Viridiplantae</taxon>
        <taxon>Streptophyta</taxon>
        <taxon>Embryophyta</taxon>
        <taxon>Tracheophyta</taxon>
        <taxon>Spermatophyta</taxon>
        <taxon>Magnoliopsida</taxon>
        <taxon>eudicotyledons</taxon>
        <taxon>Gunneridae</taxon>
        <taxon>Pentapetalae</taxon>
        <taxon>rosids</taxon>
        <taxon>fabids</taxon>
        <taxon>Fabales</taxon>
        <taxon>Fabaceae</taxon>
        <taxon>Papilionoideae</taxon>
        <taxon>50 kb inversion clade</taxon>
        <taxon>NPAAA clade</taxon>
        <taxon>Hologalegina</taxon>
        <taxon>IRL clade</taxon>
        <taxon>Trifolieae</taxon>
        <taxon>Trifolium</taxon>
    </lineage>
</organism>
<evidence type="ECO:0000256" key="1">
    <source>
        <dbReference type="SAM" id="MobiDB-lite"/>
    </source>
</evidence>
<evidence type="ECO:0000313" key="2">
    <source>
        <dbReference type="EMBL" id="MCH96461.1"/>
    </source>
</evidence>
<sequence length="61" mass="6789">ISKPTSGSIHIQKYGDDGNPSQSPEPLVPERVGIVFQFPERLSYNAIYINYIVSISLLELP</sequence>
<feature type="non-terminal residue" evidence="2">
    <location>
        <position position="1"/>
    </location>
</feature>
<accession>A0A392NAG0</accession>
<dbReference type="AlphaFoldDB" id="A0A392NAG0"/>
<comment type="caution">
    <text evidence="2">The sequence shown here is derived from an EMBL/GenBank/DDBJ whole genome shotgun (WGS) entry which is preliminary data.</text>
</comment>
<evidence type="ECO:0000313" key="3">
    <source>
        <dbReference type="Proteomes" id="UP000265520"/>
    </source>
</evidence>
<protein>
    <submittedName>
        <fullName evidence="2">ABC transporter I family member chloroplastic-like</fullName>
    </submittedName>
</protein>
<gene>
    <name evidence="2" type="ORF">A2U01_0017447</name>
</gene>
<feature type="region of interest" description="Disordered" evidence="1">
    <location>
        <begin position="1"/>
        <end position="26"/>
    </location>
</feature>
<dbReference type="EMBL" id="LXQA010032370">
    <property type="protein sequence ID" value="MCH96461.1"/>
    <property type="molecule type" value="Genomic_DNA"/>
</dbReference>
<name>A0A392NAG0_9FABA</name>
<reference evidence="2 3" key="1">
    <citation type="journal article" date="2018" name="Front. Plant Sci.">
        <title>Red Clover (Trifolium pratense) and Zigzag Clover (T. medium) - A Picture of Genomic Similarities and Differences.</title>
        <authorList>
            <person name="Dluhosova J."/>
            <person name="Istvanek J."/>
            <person name="Nedelnik J."/>
            <person name="Repkova J."/>
        </authorList>
    </citation>
    <scope>NUCLEOTIDE SEQUENCE [LARGE SCALE GENOMIC DNA]</scope>
    <source>
        <strain evidence="3">cv. 10/8</strain>
        <tissue evidence="2">Leaf</tissue>
    </source>
</reference>
<proteinExistence type="predicted"/>